<organism evidence="2 3">
    <name type="scientific">Paractinoplanes deccanensis</name>
    <dbReference type="NCBI Taxonomy" id="113561"/>
    <lineage>
        <taxon>Bacteria</taxon>
        <taxon>Bacillati</taxon>
        <taxon>Actinomycetota</taxon>
        <taxon>Actinomycetes</taxon>
        <taxon>Micromonosporales</taxon>
        <taxon>Micromonosporaceae</taxon>
        <taxon>Paractinoplanes</taxon>
    </lineage>
</organism>
<dbReference type="EMBL" id="BOMI01000017">
    <property type="protein sequence ID" value="GID72591.1"/>
    <property type="molecule type" value="Genomic_DNA"/>
</dbReference>
<sequence length="257" mass="27367">MSAVFDAVEAYEAAFSYRDVPAEVDLLGAWFERHHGGAPRRVLELAAGPGDHTLEFARRGVAATALDSSAAMCARVRDRAVRSALPVEVVEADMTGFVLGSRFDLVLLPLDSASLLLTDAAMAALLRCAHEHLTPGGLLITDLAAGGGAKPEWTVETPGATVRTRWGSPDDVYDPATRIEQVHVRITVTPHGHGSPETVVDEVVAARAWTSDHLVRLAPAGGFDLLARYGSMTGDIPATDRHASRDIPVLRRAHVSA</sequence>
<comment type="caution">
    <text evidence="2">The sequence shown here is derived from an EMBL/GenBank/DDBJ whole genome shotgun (WGS) entry which is preliminary data.</text>
</comment>
<evidence type="ECO:0000259" key="1">
    <source>
        <dbReference type="Pfam" id="PF13649"/>
    </source>
</evidence>
<name>A0ABQ3XXY9_9ACTN</name>
<evidence type="ECO:0000313" key="3">
    <source>
        <dbReference type="Proteomes" id="UP000609879"/>
    </source>
</evidence>
<dbReference type="Gene3D" id="2.20.130.10">
    <property type="entry name" value="CAC2371-like domains"/>
    <property type="match status" value="1"/>
</dbReference>
<dbReference type="Proteomes" id="UP000609879">
    <property type="component" value="Unassembled WGS sequence"/>
</dbReference>
<keyword evidence="3" id="KW-1185">Reference proteome</keyword>
<proteinExistence type="predicted"/>
<reference evidence="2 3" key="1">
    <citation type="submission" date="2021-01" db="EMBL/GenBank/DDBJ databases">
        <title>Whole genome shotgun sequence of Actinoplanes deccanensis NBRC 13994.</title>
        <authorList>
            <person name="Komaki H."/>
            <person name="Tamura T."/>
        </authorList>
    </citation>
    <scope>NUCLEOTIDE SEQUENCE [LARGE SCALE GENOMIC DNA]</scope>
    <source>
        <strain evidence="2 3">NBRC 13994</strain>
    </source>
</reference>
<protein>
    <recommendedName>
        <fullName evidence="1">Methyltransferase domain-containing protein</fullName>
    </recommendedName>
</protein>
<evidence type="ECO:0000313" key="2">
    <source>
        <dbReference type="EMBL" id="GID72591.1"/>
    </source>
</evidence>
<dbReference type="InterPro" id="IPR029063">
    <property type="entry name" value="SAM-dependent_MTases_sf"/>
</dbReference>
<dbReference type="InterPro" id="IPR041698">
    <property type="entry name" value="Methyltransf_25"/>
</dbReference>
<gene>
    <name evidence="2" type="ORF">Ade02nite_12320</name>
</gene>
<dbReference type="CDD" id="cd02440">
    <property type="entry name" value="AdoMet_MTases"/>
    <property type="match status" value="1"/>
</dbReference>
<dbReference type="SUPFAM" id="SSF53335">
    <property type="entry name" value="S-adenosyl-L-methionine-dependent methyltransferases"/>
    <property type="match status" value="1"/>
</dbReference>
<dbReference type="Gene3D" id="3.40.50.150">
    <property type="entry name" value="Vaccinia Virus protein VP39"/>
    <property type="match status" value="1"/>
</dbReference>
<feature type="domain" description="Methyltransferase" evidence="1">
    <location>
        <begin position="42"/>
        <end position="137"/>
    </location>
</feature>
<dbReference type="Pfam" id="PF13649">
    <property type="entry name" value="Methyltransf_25"/>
    <property type="match status" value="1"/>
</dbReference>
<accession>A0ABQ3XXY9</accession>
<dbReference type="RefSeq" id="WP_203760530.1">
    <property type="nucleotide sequence ID" value="NZ_BAAABO010000025.1"/>
</dbReference>